<protein>
    <submittedName>
        <fullName evidence="2">Uncharacterized protein</fullName>
    </submittedName>
</protein>
<comment type="caution">
    <text evidence="2">The sequence shown here is derived from an EMBL/GenBank/DDBJ whole genome shotgun (WGS) entry which is preliminary data.</text>
</comment>
<evidence type="ECO:0000256" key="1">
    <source>
        <dbReference type="SAM" id="MobiDB-lite"/>
    </source>
</evidence>
<evidence type="ECO:0000313" key="3">
    <source>
        <dbReference type="Proteomes" id="UP001141806"/>
    </source>
</evidence>
<feature type="region of interest" description="Disordered" evidence="1">
    <location>
        <begin position="277"/>
        <end position="318"/>
    </location>
</feature>
<name>A0A9Q0KPY8_9MAGN</name>
<dbReference type="Proteomes" id="UP001141806">
    <property type="component" value="Unassembled WGS sequence"/>
</dbReference>
<keyword evidence="3" id="KW-1185">Reference proteome</keyword>
<dbReference type="EMBL" id="JAMYWD010000004">
    <property type="protein sequence ID" value="KAJ4974546.1"/>
    <property type="molecule type" value="Genomic_DNA"/>
</dbReference>
<sequence length="389" mass="42549">MFNCCLNSLKILYQDVSTARIWSPCLYLSCCQGRTSATANLVNAKFAWASSLFNLQMRFHLVATHPRVQFLWVLSLRKLLSLMLMVAKLVHLGHIVDSEDDRDSDNFVDSGILEMTSPEVVEGEIIAKLASASGSISTKIQGHMPMGLGLWRFCYARVYRMSPASGSQPSTLGRGRGVVTSDFGRGRSIVSIDEDVKSFGDQRSNSLSTADMAAWFADQNQQLNPSMNRNPIIRVSEIVIVLQAGEKNNDNSLAAISNSSNIDGDAVLELGMIHRSSSHNDNSFPDRQNLPRNHGLNREPNIRVSDPVLSTEPRGADDAGIRVVNPKNDIVPSVLNTVADASKERAHDNDDVQCVRAAAVASSGVAVKNKNSGINAGSRGLFRQRRLVW</sequence>
<dbReference type="AlphaFoldDB" id="A0A9Q0KPY8"/>
<gene>
    <name evidence="2" type="ORF">NE237_007720</name>
</gene>
<evidence type="ECO:0000313" key="2">
    <source>
        <dbReference type="EMBL" id="KAJ4974546.1"/>
    </source>
</evidence>
<organism evidence="2 3">
    <name type="scientific">Protea cynaroides</name>
    <dbReference type="NCBI Taxonomy" id="273540"/>
    <lineage>
        <taxon>Eukaryota</taxon>
        <taxon>Viridiplantae</taxon>
        <taxon>Streptophyta</taxon>
        <taxon>Embryophyta</taxon>
        <taxon>Tracheophyta</taxon>
        <taxon>Spermatophyta</taxon>
        <taxon>Magnoliopsida</taxon>
        <taxon>Proteales</taxon>
        <taxon>Proteaceae</taxon>
        <taxon>Protea</taxon>
    </lineage>
</organism>
<accession>A0A9Q0KPY8</accession>
<proteinExistence type="predicted"/>
<reference evidence="2" key="1">
    <citation type="journal article" date="2023" name="Plant J.">
        <title>The genome of the king protea, Protea cynaroides.</title>
        <authorList>
            <person name="Chang J."/>
            <person name="Duong T.A."/>
            <person name="Schoeman C."/>
            <person name="Ma X."/>
            <person name="Roodt D."/>
            <person name="Barker N."/>
            <person name="Li Z."/>
            <person name="Van de Peer Y."/>
            <person name="Mizrachi E."/>
        </authorList>
    </citation>
    <scope>NUCLEOTIDE SEQUENCE</scope>
    <source>
        <tissue evidence="2">Young leaves</tissue>
    </source>
</reference>